<dbReference type="EMBL" id="FONY01000056">
    <property type="protein sequence ID" value="SFF55531.1"/>
    <property type="molecule type" value="Genomic_DNA"/>
</dbReference>
<sequence>MFNLYEVLGSQQRITMLEFEKEKLRSYLGVGAE</sequence>
<reference evidence="3" key="1">
    <citation type="submission" date="2016-10" db="EMBL/GenBank/DDBJ databases">
        <authorList>
            <person name="Varghese N."/>
            <person name="Submissions S."/>
        </authorList>
    </citation>
    <scope>NUCLEOTIDE SEQUENCE [LARGE SCALE GENOMIC DNA]</scope>
    <source>
        <strain>GEY</strain>
        <strain evidence="3">DSM 9560</strain>
    </source>
</reference>
<accession>A0A1I2JNS8</accession>
<dbReference type="STRING" id="1003.SAMN04488541_105610"/>
<evidence type="ECO:0000313" key="3">
    <source>
        <dbReference type="Proteomes" id="UP000199513"/>
    </source>
</evidence>
<proteinExistence type="predicted"/>
<evidence type="ECO:0000313" key="1">
    <source>
        <dbReference type="EMBL" id="SFF55531.1"/>
    </source>
</evidence>
<organism evidence="2 3">
    <name type="scientific">Thermoflexibacter ruber</name>
    <dbReference type="NCBI Taxonomy" id="1003"/>
    <lineage>
        <taxon>Bacteria</taxon>
        <taxon>Pseudomonadati</taxon>
        <taxon>Bacteroidota</taxon>
        <taxon>Cytophagia</taxon>
        <taxon>Cytophagales</taxon>
        <taxon>Thermoflexibacteraceae</taxon>
        <taxon>Thermoflexibacter</taxon>
    </lineage>
</organism>
<dbReference type="EMBL" id="FONY01000056">
    <property type="protein sequence ID" value="SFF55580.1"/>
    <property type="molecule type" value="Genomic_DNA"/>
</dbReference>
<dbReference type="AlphaFoldDB" id="A0A1I2JNS8"/>
<dbReference type="Proteomes" id="UP000199513">
    <property type="component" value="Unassembled WGS sequence"/>
</dbReference>
<reference evidence="2 3" key="2">
    <citation type="submission" date="2016-10" db="EMBL/GenBank/DDBJ databases">
        <authorList>
            <person name="de Groot N.N."/>
        </authorList>
    </citation>
    <scope>NUCLEOTIDE SEQUENCE [LARGE SCALE GENOMIC DNA]</scope>
    <source>
        <strain evidence="2">GEY</strain>
        <strain evidence="3">GEY, DSM 9560</strain>
    </source>
</reference>
<keyword evidence="3" id="KW-1185">Reference proteome</keyword>
<name>A0A1I2JNS8_9BACT</name>
<protein>
    <submittedName>
        <fullName evidence="2">Uncharacterized protein</fullName>
    </submittedName>
</protein>
<evidence type="ECO:0000313" key="2">
    <source>
        <dbReference type="EMBL" id="SFF55580.1"/>
    </source>
</evidence>
<gene>
    <name evidence="1" type="ORF">SAMN04488541_105610</name>
    <name evidence="2" type="ORF">SAMN04488541_105614</name>
</gene>